<dbReference type="PROSITE" id="PS51257">
    <property type="entry name" value="PROKAR_LIPOPROTEIN"/>
    <property type="match status" value="1"/>
</dbReference>
<keyword evidence="5" id="KW-0998">Cell outer membrane</keyword>
<comment type="caution">
    <text evidence="7">The sequence shown here is derived from an EMBL/GenBank/DDBJ whole genome shotgun (WGS) entry which is preliminary data.</text>
</comment>
<evidence type="ECO:0000256" key="4">
    <source>
        <dbReference type="ARBA" id="ARBA00023136"/>
    </source>
</evidence>
<keyword evidence="3" id="KW-0732">Signal</keyword>
<dbReference type="InterPro" id="IPR011990">
    <property type="entry name" value="TPR-like_helical_dom_sf"/>
</dbReference>
<accession>A0A4R2LNB4</accession>
<dbReference type="EMBL" id="SLXB01000004">
    <property type="protein sequence ID" value="TCO94938.1"/>
    <property type="molecule type" value="Genomic_DNA"/>
</dbReference>
<evidence type="ECO:0000256" key="5">
    <source>
        <dbReference type="ARBA" id="ARBA00023237"/>
    </source>
</evidence>
<dbReference type="Proteomes" id="UP000295600">
    <property type="component" value="Unassembled WGS sequence"/>
</dbReference>
<protein>
    <submittedName>
        <fullName evidence="7">Putative outer membrane starch-binding protein</fullName>
    </submittedName>
</protein>
<evidence type="ECO:0000256" key="3">
    <source>
        <dbReference type="ARBA" id="ARBA00022729"/>
    </source>
</evidence>
<dbReference type="GO" id="GO:0009279">
    <property type="term" value="C:cell outer membrane"/>
    <property type="evidence" value="ECO:0007669"/>
    <property type="project" value="UniProtKB-SubCell"/>
</dbReference>
<dbReference type="SUPFAM" id="SSF48452">
    <property type="entry name" value="TPR-like"/>
    <property type="match status" value="1"/>
</dbReference>
<feature type="domain" description="RagB/SusD" evidence="6">
    <location>
        <begin position="264"/>
        <end position="619"/>
    </location>
</feature>
<proteinExistence type="inferred from homology"/>
<evidence type="ECO:0000259" key="6">
    <source>
        <dbReference type="Pfam" id="PF07980"/>
    </source>
</evidence>
<dbReference type="Gene3D" id="1.25.40.390">
    <property type="match status" value="1"/>
</dbReference>
<gene>
    <name evidence="7" type="ORF">EV202_10435</name>
</gene>
<evidence type="ECO:0000313" key="8">
    <source>
        <dbReference type="Proteomes" id="UP000295600"/>
    </source>
</evidence>
<dbReference type="InterPro" id="IPR012944">
    <property type="entry name" value="SusD_RagB_dom"/>
</dbReference>
<dbReference type="AlphaFoldDB" id="A0A4R2LNB4"/>
<reference evidence="7 8" key="1">
    <citation type="submission" date="2019-03" db="EMBL/GenBank/DDBJ databases">
        <title>Genomic Encyclopedia of Type Strains, Phase IV (KMG-IV): sequencing the most valuable type-strain genomes for metagenomic binning, comparative biology and taxonomic classification.</title>
        <authorList>
            <person name="Goeker M."/>
        </authorList>
    </citation>
    <scope>NUCLEOTIDE SEQUENCE [LARGE SCALE GENOMIC DNA]</scope>
    <source>
        <strain evidence="7 8">DSM 23917</strain>
    </source>
</reference>
<sequence length="620" mass="70799">MKINKYILSLCLVCTIGLQGCEDFLDTYPKESYSDNTVWASQGTVDAFVVNCYGSAYDPYLNFSTWDKTFTNNMVNCRHSCPNEARGLMENTYGWGLNDRFAAIRNCNLILEKVDKSEVLNEVFKKRYTAEAKMMRAMIYYDLARKGGRYIWVDKVLNTEDEFNLPLTKDIVESYSYVLKDLREAIVNLPVEKVAGRLNKNAGLALLSEVCLTAAAYTDDAKVLQTGSKSLYQEAVDAVDAIEDVSLDKDYESMFNQNGAYSSPEIILARYWSADNTQMMHTDMINLVPNLTNSNLEINGCGPLFNKPDIFECWLDHTPSQNLVDAYLVIDEESQKAVRWYESSQFKNNTKPIGADEAMKKIEYKDEAELKGDRFKAFETTTPGKSISDLMYNRRDKRFDASIIHDGSGFLNEDITTCNHGNMSRWATKRYAADHVPLTNYSTRKYIYTDMAPRPFYNVYTDYHKILFRYGRALLNKAEALLKLGQIKEAVTTLNKTRTTHGGLPESTASTAEEAWNDYKIERRVELFWEGDFYFSLLRWGKYGKEANDGKEPGSVIDELCEPATFIEINKDRTAAFVGIVQQQNDQRKFDIRSYLFPITKSVIQANSAISDADQNKGWE</sequence>
<dbReference type="RefSeq" id="WP_131925478.1">
    <property type="nucleotide sequence ID" value="NZ_SLXB01000004.1"/>
</dbReference>
<evidence type="ECO:0000313" key="7">
    <source>
        <dbReference type="EMBL" id="TCO94938.1"/>
    </source>
</evidence>
<comment type="subcellular location">
    <subcellularLocation>
        <location evidence="1">Cell outer membrane</location>
    </subcellularLocation>
</comment>
<comment type="similarity">
    <text evidence="2">Belongs to the SusD family.</text>
</comment>
<dbReference type="Pfam" id="PF07980">
    <property type="entry name" value="SusD_RagB"/>
    <property type="match status" value="1"/>
</dbReference>
<evidence type="ECO:0000256" key="1">
    <source>
        <dbReference type="ARBA" id="ARBA00004442"/>
    </source>
</evidence>
<organism evidence="7 8">
    <name type="scientific">Prevotella heparinolytica</name>
    <dbReference type="NCBI Taxonomy" id="28113"/>
    <lineage>
        <taxon>Bacteria</taxon>
        <taxon>Pseudomonadati</taxon>
        <taxon>Bacteroidota</taxon>
        <taxon>Bacteroidia</taxon>
        <taxon>Bacteroidales</taxon>
        <taxon>Bacteroidaceae</taxon>
        <taxon>Bacteroides</taxon>
    </lineage>
</organism>
<keyword evidence="4" id="KW-0472">Membrane</keyword>
<name>A0A4R2LNB4_9BACE</name>
<evidence type="ECO:0000256" key="2">
    <source>
        <dbReference type="ARBA" id="ARBA00006275"/>
    </source>
</evidence>